<accession>A0A9W7IIT6</accession>
<feature type="compositionally biased region" description="Polar residues" evidence="1">
    <location>
        <begin position="1"/>
        <end position="11"/>
    </location>
</feature>
<name>A0A9W7IIT6_HIBTR</name>
<gene>
    <name evidence="2" type="ORF">HRI_003226800</name>
</gene>
<dbReference type="PANTHER" id="PTHR31029">
    <property type="entry name" value="CYCLIN-DEPENDENT KINASE-LIKE PROTEIN"/>
    <property type="match status" value="1"/>
</dbReference>
<feature type="region of interest" description="Disordered" evidence="1">
    <location>
        <begin position="1"/>
        <end position="85"/>
    </location>
</feature>
<protein>
    <submittedName>
        <fullName evidence="2">Uncharacterized protein</fullName>
    </submittedName>
</protein>
<organism evidence="2 3">
    <name type="scientific">Hibiscus trionum</name>
    <name type="common">Flower of an hour</name>
    <dbReference type="NCBI Taxonomy" id="183268"/>
    <lineage>
        <taxon>Eukaryota</taxon>
        <taxon>Viridiplantae</taxon>
        <taxon>Streptophyta</taxon>
        <taxon>Embryophyta</taxon>
        <taxon>Tracheophyta</taxon>
        <taxon>Spermatophyta</taxon>
        <taxon>Magnoliopsida</taxon>
        <taxon>eudicotyledons</taxon>
        <taxon>Gunneridae</taxon>
        <taxon>Pentapetalae</taxon>
        <taxon>rosids</taxon>
        <taxon>malvids</taxon>
        <taxon>Malvales</taxon>
        <taxon>Malvaceae</taxon>
        <taxon>Malvoideae</taxon>
        <taxon>Hibiscus</taxon>
    </lineage>
</organism>
<dbReference type="InterPro" id="IPR042316">
    <property type="entry name" value="IRKI-like"/>
</dbReference>
<dbReference type="AlphaFoldDB" id="A0A9W7IIT6"/>
<reference evidence="2" key="1">
    <citation type="submission" date="2023-05" db="EMBL/GenBank/DDBJ databases">
        <title>Genome and transcriptome analyses reveal genes involved in the formation of fine ridges on petal epidermal cells in Hibiscus trionum.</title>
        <authorList>
            <person name="Koshimizu S."/>
            <person name="Masuda S."/>
            <person name="Ishii T."/>
            <person name="Shirasu K."/>
            <person name="Hoshino A."/>
            <person name="Arita M."/>
        </authorList>
    </citation>
    <scope>NUCLEOTIDE SEQUENCE</scope>
    <source>
        <strain evidence="2">Hamamatsu line</strain>
    </source>
</reference>
<keyword evidence="3" id="KW-1185">Reference proteome</keyword>
<evidence type="ECO:0000256" key="1">
    <source>
        <dbReference type="SAM" id="MobiDB-lite"/>
    </source>
</evidence>
<dbReference type="OrthoDB" id="785851at2759"/>
<proteinExistence type="predicted"/>
<comment type="caution">
    <text evidence="2">The sequence shown here is derived from an EMBL/GenBank/DDBJ whole genome shotgun (WGS) entry which is preliminary data.</text>
</comment>
<evidence type="ECO:0000313" key="2">
    <source>
        <dbReference type="EMBL" id="GMI95575.1"/>
    </source>
</evidence>
<dbReference type="Proteomes" id="UP001165190">
    <property type="component" value="Unassembled WGS sequence"/>
</dbReference>
<sequence length="210" mass="22780">MAPSSSNSLHPTPTPPHQSPLFSPIEECEREEQEAGTQSINKDKGLTPKHLSTPLHGKDTGKPNARNCPESGGNGGGEASPKKSGKLLRLNSHTRNGDEALMEASRLKHSMAEIEKKLNKLQGLTWAEVLDKGTRHFSDKKLNEIVLCWGGTELGLSHCCIHGERARKLVPSMVRAMITPGFYVYGNVAKCKVICSCSNNMDIKGLISSP</sequence>
<dbReference type="EMBL" id="BSYR01000027">
    <property type="protein sequence ID" value="GMI95575.1"/>
    <property type="molecule type" value="Genomic_DNA"/>
</dbReference>
<evidence type="ECO:0000313" key="3">
    <source>
        <dbReference type="Proteomes" id="UP001165190"/>
    </source>
</evidence>
<dbReference type="PANTHER" id="PTHR31029:SF4">
    <property type="entry name" value="CYCLIN-DEPENDENT KINASE-LIKE PROTEIN"/>
    <property type="match status" value="1"/>
</dbReference>